<sequence length="571" mass="62722">MASPRYALRSQGPLPISPSSAKDDLPPIPGQEAAASGSLSTTSPTRIRINVAGTVTMESPLSGTHRLRAQMHEDAASGDDSTSRLGSDDGSRSQSPSPDDIDGGAPGPRSADPPDPDSGEDGDGGQVLGCTLCFYTLLCIIMIGTIVGIAVTYAIKTGLWASPRPLEPPLPELIPCALFPDLNRLLNSPHGLDAELRHFSFHESDYPWFKPRHNHLRQVRIAKQDLITKTLENAIAAINGTTTKSWARHFFVQQCSDIACDVAKTAAKVVDILSLDYSPDSVFRPAEADFLAKQEAYHRRLEQERDYSMNRVFILDRDHRRLEEAGGDRSMYEARIREIEDELNNQVRPQLLIKILAIVKLSCWFEAQQDQLSSIRAPFMRQMQSTAWDILTTSSSRLTAAGAIELLQSWQPLLDPDAGHQRQALASVHEDPQGQGDGILNTAASHRAAERSCARSWAEQHLSHCIGRGGVQPDSVVKYPRFWNEFFNMIPISLSAAPSTHAARSWTRYLVAPGSAEGRKWAAAMPASGEGAELRQWKRGGGVVSDVTEDTPWWPGILKWWSLGDRQASAD</sequence>
<keyword evidence="2" id="KW-0812">Transmembrane</keyword>
<keyword evidence="4" id="KW-1185">Reference proteome</keyword>
<keyword evidence="2" id="KW-0472">Membrane</keyword>
<feature type="region of interest" description="Disordered" evidence="1">
    <location>
        <begin position="1"/>
        <end position="60"/>
    </location>
</feature>
<protein>
    <submittedName>
        <fullName evidence="3">Uncharacterized protein</fullName>
    </submittedName>
</protein>
<dbReference type="AlphaFoldDB" id="A0A9Q9B2Z8"/>
<feature type="compositionally biased region" description="Acidic residues" evidence="1">
    <location>
        <begin position="114"/>
        <end position="123"/>
    </location>
</feature>
<evidence type="ECO:0000313" key="3">
    <source>
        <dbReference type="EMBL" id="USW59690.1"/>
    </source>
</evidence>
<dbReference type="Proteomes" id="UP001056384">
    <property type="component" value="Chromosome 15"/>
</dbReference>
<evidence type="ECO:0000256" key="2">
    <source>
        <dbReference type="SAM" id="Phobius"/>
    </source>
</evidence>
<name>A0A9Q9B2Z8_9PEZI</name>
<gene>
    <name evidence="3" type="ORF">Slin15195_G130090</name>
</gene>
<accession>A0A9Q9B2Z8</accession>
<evidence type="ECO:0000313" key="4">
    <source>
        <dbReference type="Proteomes" id="UP001056384"/>
    </source>
</evidence>
<organism evidence="3 4">
    <name type="scientific">Septoria linicola</name>
    <dbReference type="NCBI Taxonomy" id="215465"/>
    <lineage>
        <taxon>Eukaryota</taxon>
        <taxon>Fungi</taxon>
        <taxon>Dikarya</taxon>
        <taxon>Ascomycota</taxon>
        <taxon>Pezizomycotina</taxon>
        <taxon>Dothideomycetes</taxon>
        <taxon>Dothideomycetidae</taxon>
        <taxon>Mycosphaerellales</taxon>
        <taxon>Mycosphaerellaceae</taxon>
        <taxon>Septoria</taxon>
    </lineage>
</organism>
<keyword evidence="2" id="KW-1133">Transmembrane helix</keyword>
<proteinExistence type="predicted"/>
<feature type="region of interest" description="Disordered" evidence="1">
    <location>
        <begin position="73"/>
        <end position="123"/>
    </location>
</feature>
<feature type="transmembrane region" description="Helical" evidence="2">
    <location>
        <begin position="134"/>
        <end position="155"/>
    </location>
</feature>
<evidence type="ECO:0000256" key="1">
    <source>
        <dbReference type="SAM" id="MobiDB-lite"/>
    </source>
</evidence>
<dbReference type="EMBL" id="CP099432">
    <property type="protein sequence ID" value="USW59690.1"/>
    <property type="molecule type" value="Genomic_DNA"/>
</dbReference>
<reference evidence="3" key="1">
    <citation type="submission" date="2022-06" db="EMBL/GenBank/DDBJ databases">
        <title>Complete genome sequences of two strains of the flax pathogen Septoria linicola.</title>
        <authorList>
            <person name="Lapalu N."/>
            <person name="Simon A."/>
            <person name="Demenou B."/>
            <person name="Paumier D."/>
            <person name="Guillot M.-P."/>
            <person name="Gout L."/>
            <person name="Valade R."/>
        </authorList>
    </citation>
    <scope>NUCLEOTIDE SEQUENCE</scope>
    <source>
        <strain evidence="3">SE15195</strain>
    </source>
</reference>